<keyword evidence="4" id="KW-0479">Metal-binding</keyword>
<dbReference type="CDD" id="cd07035">
    <property type="entry name" value="TPP_PYR_POX_like"/>
    <property type="match status" value="1"/>
</dbReference>
<comment type="cofactor">
    <cofactor evidence="2">
        <name>thiamine diphosphate</name>
        <dbReference type="ChEBI" id="CHEBI:58937"/>
    </cofactor>
</comment>
<dbReference type="Proteomes" id="UP000094444">
    <property type="component" value="Unassembled WGS sequence"/>
</dbReference>
<dbReference type="PANTHER" id="PTHR18968">
    <property type="entry name" value="THIAMINE PYROPHOSPHATE ENZYMES"/>
    <property type="match status" value="1"/>
</dbReference>
<reference evidence="11" key="1">
    <citation type="submission" date="2017-09" db="EMBL/GenBank/DDBJ databases">
        <title>Polyketide synthases of a Diaporthe helianthi virulent isolate.</title>
        <authorList>
            <person name="Baroncelli R."/>
        </authorList>
    </citation>
    <scope>NUCLEOTIDE SEQUENCE [LARGE SCALE GENOMIC DNA]</scope>
    <source>
        <strain evidence="11">7/96</strain>
    </source>
</reference>
<evidence type="ECO:0000259" key="9">
    <source>
        <dbReference type="Pfam" id="PF02775"/>
    </source>
</evidence>
<feature type="domain" description="Thiamine pyrophosphate enzyme TPP-binding" evidence="9">
    <location>
        <begin position="417"/>
        <end position="572"/>
    </location>
</feature>
<evidence type="ECO:0000256" key="5">
    <source>
        <dbReference type="ARBA" id="ARBA00023052"/>
    </source>
</evidence>
<evidence type="ECO:0000256" key="6">
    <source>
        <dbReference type="RuleBase" id="RU362132"/>
    </source>
</evidence>
<protein>
    <submittedName>
        <fullName evidence="11">Benzaldehyde lyase</fullName>
    </submittedName>
</protein>
<feature type="domain" description="Thiamine pyrophosphate enzyme N-terminal TPP-binding" evidence="10">
    <location>
        <begin position="27"/>
        <end position="140"/>
    </location>
</feature>
<dbReference type="Gene3D" id="3.40.50.970">
    <property type="match status" value="2"/>
</dbReference>
<dbReference type="InterPro" id="IPR029035">
    <property type="entry name" value="DHS-like_NAD/FAD-binding_dom"/>
</dbReference>
<dbReference type="InterPro" id="IPR029061">
    <property type="entry name" value="THDP-binding"/>
</dbReference>
<dbReference type="GO" id="GO:0000287">
    <property type="term" value="F:magnesium ion binding"/>
    <property type="evidence" value="ECO:0007669"/>
    <property type="project" value="InterPro"/>
</dbReference>
<dbReference type="GO" id="GO:0050660">
    <property type="term" value="F:flavin adenine dinucleotide binding"/>
    <property type="evidence" value="ECO:0007669"/>
    <property type="project" value="TreeGrafter"/>
</dbReference>
<dbReference type="EMBL" id="MAVT02000173">
    <property type="protein sequence ID" value="POS78611.1"/>
    <property type="molecule type" value="Genomic_DNA"/>
</dbReference>
<dbReference type="GO" id="GO:0009097">
    <property type="term" value="P:isoleucine biosynthetic process"/>
    <property type="evidence" value="ECO:0007669"/>
    <property type="project" value="TreeGrafter"/>
</dbReference>
<dbReference type="InterPro" id="IPR045229">
    <property type="entry name" value="TPP_enz"/>
</dbReference>
<dbReference type="GO" id="GO:0016829">
    <property type="term" value="F:lyase activity"/>
    <property type="evidence" value="ECO:0007669"/>
    <property type="project" value="UniProtKB-KW"/>
</dbReference>
<dbReference type="OrthoDB" id="10006023at2759"/>
<dbReference type="SUPFAM" id="SSF52518">
    <property type="entry name" value="Thiamin diphosphate-binding fold (THDP-binding)"/>
    <property type="match status" value="2"/>
</dbReference>
<keyword evidence="5 6" id="KW-0786">Thiamine pyrophosphate</keyword>
<dbReference type="SUPFAM" id="SSF52467">
    <property type="entry name" value="DHS-like NAD/FAD-binding domain"/>
    <property type="match status" value="1"/>
</dbReference>
<gene>
    <name evidence="11" type="ORF">DHEL01_v202987</name>
</gene>
<feature type="domain" description="Thiamine pyrophosphate enzyme central" evidence="8">
    <location>
        <begin position="218"/>
        <end position="354"/>
    </location>
</feature>
<comment type="cofactor">
    <cofactor evidence="1">
        <name>Mg(2+)</name>
        <dbReference type="ChEBI" id="CHEBI:18420"/>
    </cofactor>
</comment>
<dbReference type="GO" id="GO:0003984">
    <property type="term" value="F:acetolactate synthase activity"/>
    <property type="evidence" value="ECO:0007669"/>
    <property type="project" value="TreeGrafter"/>
</dbReference>
<dbReference type="GO" id="GO:0009099">
    <property type="term" value="P:L-valine biosynthetic process"/>
    <property type="evidence" value="ECO:0007669"/>
    <property type="project" value="TreeGrafter"/>
</dbReference>
<dbReference type="AlphaFoldDB" id="A0A2P5I7Y0"/>
<proteinExistence type="inferred from homology"/>
<dbReference type="InterPro" id="IPR012001">
    <property type="entry name" value="Thiamin_PyroP_enz_TPP-bd_dom"/>
</dbReference>
<feature type="region of interest" description="Disordered" evidence="7">
    <location>
        <begin position="1"/>
        <end position="21"/>
    </location>
</feature>
<dbReference type="PROSITE" id="PS00187">
    <property type="entry name" value="TPP_ENZYMES"/>
    <property type="match status" value="1"/>
</dbReference>
<dbReference type="STRING" id="158607.A0A2P5I7Y0"/>
<evidence type="ECO:0000313" key="12">
    <source>
        <dbReference type="Proteomes" id="UP000094444"/>
    </source>
</evidence>
<dbReference type="Pfam" id="PF02776">
    <property type="entry name" value="TPP_enzyme_N"/>
    <property type="match status" value="1"/>
</dbReference>
<evidence type="ECO:0000256" key="1">
    <source>
        <dbReference type="ARBA" id="ARBA00001946"/>
    </source>
</evidence>
<name>A0A2P5I7Y0_DIAHE</name>
<dbReference type="InterPro" id="IPR012000">
    <property type="entry name" value="Thiamin_PyroP_enz_cen_dom"/>
</dbReference>
<evidence type="ECO:0000259" key="10">
    <source>
        <dbReference type="Pfam" id="PF02776"/>
    </source>
</evidence>
<dbReference type="InterPro" id="IPR011766">
    <property type="entry name" value="TPP_enzyme_TPP-bd"/>
</dbReference>
<accession>A0A2P5I7Y0</accession>
<evidence type="ECO:0000256" key="7">
    <source>
        <dbReference type="SAM" id="MobiDB-lite"/>
    </source>
</evidence>
<dbReference type="Pfam" id="PF00205">
    <property type="entry name" value="TPP_enzyme_M"/>
    <property type="match status" value="1"/>
</dbReference>
<dbReference type="GO" id="GO:0005948">
    <property type="term" value="C:acetolactate synthase complex"/>
    <property type="evidence" value="ECO:0007669"/>
    <property type="project" value="TreeGrafter"/>
</dbReference>
<dbReference type="InterPro" id="IPR000399">
    <property type="entry name" value="TPP-bd_CS"/>
</dbReference>
<dbReference type="Pfam" id="PF02775">
    <property type="entry name" value="TPP_enzyme_C"/>
    <property type="match status" value="1"/>
</dbReference>
<sequence length="610" mass="65082">MTSTAGEARESNSGYPKLSVPEGREFTGGDLLAQTLVHLGVSVAFGLHGGHLDAFLMGAHDAGIRLIDTRHETVAVQAAEGYAKVKGQVGVCFFTANSGFGNALAGISTAMADRSPIFCITSSAPQRDAEMNVLQGFHDQIVVSKPITRFCHRCVHAEEIPRLVSHAFHMATAGPTGPVLIDFPIDVLFSPVEPTRISWGSIKMKPSYPAGPHPEAMQKAVEMFTAAKRPVIITGAGARGLEEDAGFHDFVEKAQIPTFHSNEYSGALPNKHPLRGGVANLLSALQIIKNPAPDLVLLLGARTGFFLGSRGSPCIPHPDVCQYIQVDVDSGEIGRAHEIHLGITSDAQAAMDALARGLASVNYTAPAEWVKTTMGLKTGPMPQEKDAEEYEPGRVHPYHALKRAFSSLPEDTTLSVDGGEVGAWTIMTSEFLRPKRVIFSCGYLGFLGNGWGYSLGASVAEPDRLVVNIQGDGSGGMHLAELDTYARFGAKILTVVCNNHCWGMSQGGQEIIYGSITKSRPAALLSQEMKFSTVAEGLGCASERVSKPADIDGAVKRLAQSALSGKPALLEIITSSHPIHPSTIAMVGNTDDKNVIVVPYYDNVPRPHYN</sequence>
<evidence type="ECO:0000313" key="11">
    <source>
        <dbReference type="EMBL" id="POS78611.1"/>
    </source>
</evidence>
<dbReference type="GO" id="GO:0030976">
    <property type="term" value="F:thiamine pyrophosphate binding"/>
    <property type="evidence" value="ECO:0007669"/>
    <property type="project" value="InterPro"/>
</dbReference>
<evidence type="ECO:0000256" key="3">
    <source>
        <dbReference type="ARBA" id="ARBA00007812"/>
    </source>
</evidence>
<comment type="caution">
    <text evidence="11">The sequence shown here is derived from an EMBL/GenBank/DDBJ whole genome shotgun (WGS) entry which is preliminary data.</text>
</comment>
<dbReference type="InParanoid" id="A0A2P5I7Y0"/>
<dbReference type="Gene3D" id="3.40.50.1220">
    <property type="entry name" value="TPP-binding domain"/>
    <property type="match status" value="1"/>
</dbReference>
<keyword evidence="11" id="KW-0456">Lyase</keyword>
<organism evidence="11 12">
    <name type="scientific">Diaporthe helianthi</name>
    <dbReference type="NCBI Taxonomy" id="158607"/>
    <lineage>
        <taxon>Eukaryota</taxon>
        <taxon>Fungi</taxon>
        <taxon>Dikarya</taxon>
        <taxon>Ascomycota</taxon>
        <taxon>Pezizomycotina</taxon>
        <taxon>Sordariomycetes</taxon>
        <taxon>Sordariomycetidae</taxon>
        <taxon>Diaporthales</taxon>
        <taxon>Diaporthaceae</taxon>
        <taxon>Diaporthe</taxon>
    </lineage>
</organism>
<evidence type="ECO:0000259" key="8">
    <source>
        <dbReference type="Pfam" id="PF00205"/>
    </source>
</evidence>
<evidence type="ECO:0000256" key="4">
    <source>
        <dbReference type="ARBA" id="ARBA00022723"/>
    </source>
</evidence>
<comment type="similarity">
    <text evidence="3 6">Belongs to the TPP enzyme family.</text>
</comment>
<keyword evidence="12" id="KW-1185">Reference proteome</keyword>
<evidence type="ECO:0000256" key="2">
    <source>
        <dbReference type="ARBA" id="ARBA00001964"/>
    </source>
</evidence>
<dbReference type="PANTHER" id="PTHR18968:SF166">
    <property type="entry name" value="2-HYDROXYACYL-COA LYASE 2"/>
    <property type="match status" value="1"/>
</dbReference>